<accession>A0AA36HS03</accession>
<feature type="region of interest" description="Disordered" evidence="1">
    <location>
        <begin position="1"/>
        <end position="37"/>
    </location>
</feature>
<proteinExistence type="predicted"/>
<comment type="caution">
    <text evidence="2">The sequence shown here is derived from an EMBL/GenBank/DDBJ whole genome shotgun (WGS) entry which is preliminary data.</text>
</comment>
<gene>
    <name evidence="2" type="ORF">EVOR1521_LOCUS3228</name>
</gene>
<dbReference type="EMBL" id="CAUJNA010000192">
    <property type="protein sequence ID" value="CAJ1373404.1"/>
    <property type="molecule type" value="Genomic_DNA"/>
</dbReference>
<protein>
    <submittedName>
        <fullName evidence="2">Uncharacterized protein</fullName>
    </submittedName>
</protein>
<dbReference type="Proteomes" id="UP001178507">
    <property type="component" value="Unassembled WGS sequence"/>
</dbReference>
<evidence type="ECO:0000313" key="3">
    <source>
        <dbReference type="Proteomes" id="UP001178507"/>
    </source>
</evidence>
<keyword evidence="3" id="KW-1185">Reference proteome</keyword>
<evidence type="ECO:0000256" key="1">
    <source>
        <dbReference type="SAM" id="MobiDB-lite"/>
    </source>
</evidence>
<dbReference type="AlphaFoldDB" id="A0AA36HS03"/>
<organism evidence="2 3">
    <name type="scientific">Effrenium voratum</name>
    <dbReference type="NCBI Taxonomy" id="2562239"/>
    <lineage>
        <taxon>Eukaryota</taxon>
        <taxon>Sar</taxon>
        <taxon>Alveolata</taxon>
        <taxon>Dinophyceae</taxon>
        <taxon>Suessiales</taxon>
        <taxon>Symbiodiniaceae</taxon>
        <taxon>Effrenium</taxon>
    </lineage>
</organism>
<sequence>MTRREVENIRFSALQPPAAHTEPANNQSVSAIEGAGGAVSDPHGLPAEFVRALAKSAFMTGDGEFTEGLSEEQLDRLLDKHCASQLEQAASLAKDPTANLRCSWDKLRAVVQEVLETPPEEGDIAGVANRLLLVQRLERAAEDAHHILAAAKEAQEASSAESSLEALDTENSTVDEARNGARRVAWAVWAEQSWGGWRGWK</sequence>
<name>A0AA36HS03_9DINO</name>
<reference evidence="2" key="1">
    <citation type="submission" date="2023-08" db="EMBL/GenBank/DDBJ databases">
        <authorList>
            <person name="Chen Y."/>
            <person name="Shah S."/>
            <person name="Dougan E. K."/>
            <person name="Thang M."/>
            <person name="Chan C."/>
        </authorList>
    </citation>
    <scope>NUCLEOTIDE SEQUENCE</scope>
</reference>
<evidence type="ECO:0000313" key="2">
    <source>
        <dbReference type="EMBL" id="CAJ1373404.1"/>
    </source>
</evidence>